<accession>A0A9Q3GGL3</accession>
<evidence type="ECO:0000313" key="5">
    <source>
        <dbReference type="Proteomes" id="UP000765509"/>
    </source>
</evidence>
<evidence type="ECO:0000256" key="1">
    <source>
        <dbReference type="SAM" id="MobiDB-lite"/>
    </source>
</evidence>
<protein>
    <recommendedName>
        <fullName evidence="3">DUF7719 domain-containing protein</fullName>
    </recommendedName>
</protein>
<feature type="region of interest" description="Disordered" evidence="1">
    <location>
        <begin position="1"/>
        <end position="48"/>
    </location>
</feature>
<dbReference type="Proteomes" id="UP000765509">
    <property type="component" value="Unassembled WGS sequence"/>
</dbReference>
<feature type="transmembrane region" description="Helical" evidence="2">
    <location>
        <begin position="179"/>
        <end position="200"/>
    </location>
</feature>
<comment type="caution">
    <text evidence="4">The sequence shown here is derived from an EMBL/GenBank/DDBJ whole genome shotgun (WGS) entry which is preliminary data.</text>
</comment>
<dbReference type="AlphaFoldDB" id="A0A9Q3GGL3"/>
<dbReference type="OrthoDB" id="5597489at2759"/>
<name>A0A9Q3GGL3_9BASI</name>
<evidence type="ECO:0000313" key="4">
    <source>
        <dbReference type="EMBL" id="MBW0466733.1"/>
    </source>
</evidence>
<dbReference type="PANTHER" id="PTHR37846">
    <property type="entry name" value="YALI0B21296P"/>
    <property type="match status" value="1"/>
</dbReference>
<keyword evidence="2" id="KW-0812">Transmembrane</keyword>
<dbReference type="InterPro" id="IPR056136">
    <property type="entry name" value="DUF7719"/>
</dbReference>
<dbReference type="EMBL" id="AVOT02001379">
    <property type="protein sequence ID" value="MBW0466733.1"/>
    <property type="molecule type" value="Genomic_DNA"/>
</dbReference>
<dbReference type="Pfam" id="PF24841">
    <property type="entry name" value="DUF7719"/>
    <property type="match status" value="1"/>
</dbReference>
<evidence type="ECO:0000256" key="2">
    <source>
        <dbReference type="SAM" id="Phobius"/>
    </source>
</evidence>
<feature type="transmembrane region" description="Helical" evidence="2">
    <location>
        <begin position="207"/>
        <end position="225"/>
    </location>
</feature>
<reference evidence="4" key="1">
    <citation type="submission" date="2021-03" db="EMBL/GenBank/DDBJ databases">
        <title>Draft genome sequence of rust myrtle Austropuccinia psidii MF-1, a brazilian biotype.</title>
        <authorList>
            <person name="Quecine M.C."/>
            <person name="Pachon D.M.R."/>
            <person name="Bonatelli M.L."/>
            <person name="Correr F.H."/>
            <person name="Franceschini L.M."/>
            <person name="Leite T.F."/>
            <person name="Margarido G.R.A."/>
            <person name="Almeida C.A."/>
            <person name="Ferrarezi J.A."/>
            <person name="Labate C.A."/>
        </authorList>
    </citation>
    <scope>NUCLEOTIDE SEQUENCE</scope>
    <source>
        <strain evidence="4">MF-1</strain>
    </source>
</reference>
<keyword evidence="2" id="KW-1133">Transmembrane helix</keyword>
<proteinExistence type="predicted"/>
<keyword evidence="5" id="KW-1185">Reference proteome</keyword>
<evidence type="ECO:0000259" key="3">
    <source>
        <dbReference type="Pfam" id="PF24841"/>
    </source>
</evidence>
<organism evidence="4 5">
    <name type="scientific">Austropuccinia psidii MF-1</name>
    <dbReference type="NCBI Taxonomy" id="1389203"/>
    <lineage>
        <taxon>Eukaryota</taxon>
        <taxon>Fungi</taxon>
        <taxon>Dikarya</taxon>
        <taxon>Basidiomycota</taxon>
        <taxon>Pucciniomycotina</taxon>
        <taxon>Pucciniomycetes</taxon>
        <taxon>Pucciniales</taxon>
        <taxon>Sphaerophragmiaceae</taxon>
        <taxon>Austropuccinia</taxon>
    </lineage>
</organism>
<gene>
    <name evidence="4" type="ORF">O181_006448</name>
</gene>
<keyword evidence="2" id="KW-0472">Membrane</keyword>
<dbReference type="PANTHER" id="PTHR37846:SF1">
    <property type="entry name" value="DEACETYLASE-LIKE PROTEIN"/>
    <property type="match status" value="1"/>
</dbReference>
<feature type="domain" description="DUF7719" evidence="3">
    <location>
        <begin position="193"/>
        <end position="223"/>
    </location>
</feature>
<feature type="compositionally biased region" description="Low complexity" evidence="1">
    <location>
        <begin position="15"/>
        <end position="28"/>
    </location>
</feature>
<sequence>MSRNRKKNDDHSQLTAMDDTSATATTSSVGKLQKISSLPEATSDDEYAQDMKLTEAEQLRVIEESGILDRIPLIKPSQLRQATQKPLLEFSAEELNPSQTKVVESQEKGGDGLPPWVDEMFDTILWTIPFNTVFVCLDVAIHAQYGQPVTFKTEIDRLKNIVPCSLILIYYTLHHSNTIFSHLLLFCLSTFCSLWIYSVIRMRLSHAILSLALIGLWCWIMRLSLMV</sequence>